<dbReference type="GO" id="GO:0036503">
    <property type="term" value="P:ERAD pathway"/>
    <property type="evidence" value="ECO:0007669"/>
    <property type="project" value="TreeGrafter"/>
</dbReference>
<dbReference type="EMBL" id="BRYA01000077">
    <property type="protein sequence ID" value="GMI37823.1"/>
    <property type="molecule type" value="Genomic_DNA"/>
</dbReference>
<dbReference type="InterPro" id="IPR006597">
    <property type="entry name" value="Sel1-like"/>
</dbReference>
<evidence type="ECO:0000313" key="5">
    <source>
        <dbReference type="Proteomes" id="UP001165065"/>
    </source>
</evidence>
<keyword evidence="3" id="KW-0472">Membrane</keyword>
<keyword evidence="3" id="KW-0812">Transmembrane</keyword>
<dbReference type="PANTHER" id="PTHR11102">
    <property type="entry name" value="SEL-1-LIKE PROTEIN"/>
    <property type="match status" value="1"/>
</dbReference>
<feature type="transmembrane region" description="Helical" evidence="3">
    <location>
        <begin position="12"/>
        <end position="32"/>
    </location>
</feature>
<dbReference type="Pfam" id="PF08238">
    <property type="entry name" value="Sel1"/>
    <property type="match status" value="9"/>
</dbReference>
<dbReference type="InterPro" id="IPR050767">
    <property type="entry name" value="Sel1_AlgK"/>
</dbReference>
<name>A0A9W7L8F2_9STRA</name>
<dbReference type="InterPro" id="IPR009858">
    <property type="entry name" value="DUF1415"/>
</dbReference>
<dbReference type="Pfam" id="PF07209">
    <property type="entry name" value="DUF1415"/>
    <property type="match status" value="1"/>
</dbReference>
<comment type="similarity">
    <text evidence="1">Belongs to the sel-1 family.</text>
</comment>
<keyword evidence="5" id="KW-1185">Reference proteome</keyword>
<evidence type="ECO:0000256" key="2">
    <source>
        <dbReference type="SAM" id="MobiDB-lite"/>
    </source>
</evidence>
<proteinExistence type="inferred from homology"/>
<dbReference type="Proteomes" id="UP001165065">
    <property type="component" value="Unassembled WGS sequence"/>
</dbReference>
<feature type="region of interest" description="Disordered" evidence="2">
    <location>
        <begin position="1077"/>
        <end position="1100"/>
    </location>
</feature>
<dbReference type="Gene3D" id="2.60.120.200">
    <property type="match status" value="1"/>
</dbReference>
<dbReference type="SUPFAM" id="SSF81901">
    <property type="entry name" value="HCP-like"/>
    <property type="match status" value="4"/>
</dbReference>
<gene>
    <name evidence="4" type="ORF">TrCOL_g7940</name>
</gene>
<keyword evidence="3" id="KW-1133">Transmembrane helix</keyword>
<feature type="region of interest" description="Disordered" evidence="2">
    <location>
        <begin position="544"/>
        <end position="570"/>
    </location>
</feature>
<organism evidence="4 5">
    <name type="scientific">Triparma columacea</name>
    <dbReference type="NCBI Taxonomy" id="722753"/>
    <lineage>
        <taxon>Eukaryota</taxon>
        <taxon>Sar</taxon>
        <taxon>Stramenopiles</taxon>
        <taxon>Ochrophyta</taxon>
        <taxon>Bolidophyceae</taxon>
        <taxon>Parmales</taxon>
        <taxon>Triparmaceae</taxon>
        <taxon>Triparma</taxon>
    </lineage>
</organism>
<comment type="caution">
    <text evidence="4">The sequence shown here is derived from an EMBL/GenBank/DDBJ whole genome shotgun (WGS) entry which is preliminary data.</text>
</comment>
<evidence type="ECO:0000256" key="1">
    <source>
        <dbReference type="ARBA" id="ARBA00038101"/>
    </source>
</evidence>
<evidence type="ECO:0000256" key="3">
    <source>
        <dbReference type="SAM" id="Phobius"/>
    </source>
</evidence>
<dbReference type="InterPro" id="IPR011990">
    <property type="entry name" value="TPR-like_helical_dom_sf"/>
</dbReference>
<dbReference type="SUPFAM" id="SSF49899">
    <property type="entry name" value="Concanavalin A-like lectins/glucanases"/>
    <property type="match status" value="1"/>
</dbReference>
<dbReference type="GO" id="GO:0005789">
    <property type="term" value="C:endoplasmic reticulum membrane"/>
    <property type="evidence" value="ECO:0007669"/>
    <property type="project" value="TreeGrafter"/>
</dbReference>
<reference evidence="5" key="1">
    <citation type="journal article" date="2023" name="Commun. Biol.">
        <title>Genome analysis of Parmales, the sister group of diatoms, reveals the evolutionary specialization of diatoms from phago-mixotrophs to photoautotrophs.</title>
        <authorList>
            <person name="Ban H."/>
            <person name="Sato S."/>
            <person name="Yoshikawa S."/>
            <person name="Yamada K."/>
            <person name="Nakamura Y."/>
            <person name="Ichinomiya M."/>
            <person name="Sato N."/>
            <person name="Blanc-Mathieu R."/>
            <person name="Endo H."/>
            <person name="Kuwata A."/>
            <person name="Ogata H."/>
        </authorList>
    </citation>
    <scope>NUCLEOTIDE SEQUENCE [LARGE SCALE GENOMIC DNA]</scope>
</reference>
<dbReference type="Pfam" id="PF13385">
    <property type="entry name" value="Laminin_G_3"/>
    <property type="match status" value="1"/>
</dbReference>
<sequence>MEYHPPSRPHTVYHYPYTLLIVIILPLVASTIEVSLSLPPAFLYSRLHPGSEASNDKFCAFERLVLNWSVLKVPVDNGVAFDVPFDLLHVARMELVKDILGDLEVQAVPLGHSEDQGVHVKRWEKSSEPVGGETVSLSCDSNGGPACTIAIKSVLIEELRDGDAPYTHVLALTFNADVDVDKAEAKIVGRDEVLSLFKLSPPPTPLDDVGAEPVWKSRDLLHLPIKGSIVEAAFDNTLSITLSSPPPPPSKSKFIDITSTLSLRISEPGLYSLRLISSQSSNFATITEPFHIMDCDGSGSAPSELISPSSTLSSHQKALTADAQTPIPPPLFRVPSKISLPGNRPFIIPSSKIPTSSSPVTLSFWVWFGGPDDSQGEHRTLFYKGDPSAKTQDRTPSAFFVPVSAPAEHDTLASLDSHGGQEAEAAAQPTPLLLQLSTVNAGEAGSESKRGIEAGRFNHLAFTLADGMYSLYIDGELDSKLQYDDLMLHNEHGMMMGYAPGMKGPRMVVSDLKVWGVELPPQEIKKIKNREALRHSGLGALGTISSMNALKPSPRTQRRIASPPPGVPQKHIQSTRVSALQALSALREGECGGDVRERLALLEEAANCGSAKAALMAAEIYLYGAERENLLRKDSESSPCTTLGTKHRDVRKAMKFLELASAGGEVEAMYRMSLLLSSGIGVEGVDDIGGVERLERGALTMVAGGDGEGGEGDEGREGFETIIMQPPLSTPLATRDAISSLALDLLHLAAGDGHPNAALILGHRYSKGYGVKKDVEAAAHYLRMSSDAASEYYHRPGNQPMHEYHRLRVGHEADLVKGEQGEDDEQLQYTIMMAEKGDMVAMANYASMLYWGVRGFGRDHVKALDFWNRAAELGDVNALCGAASMYVRGEGMDEPDINKAVEYYEKAVGMGSATAMNGLGYAYFLGQGGMEEDKEKAFGYFLQAAELEQDADSLTNAAHCYSNGHGVEKDEYKAAVLYDKAATMFGNFDAAVEMGRRFHEGGRGVVRDPSQSINYLISASRAGDTGELVRKGFDLYMEGDYDAAFKVYAEAAELGFEVGANNAAYLLDVGKASIVSSDGEGEERGEEGRGGRNALIAHSGDSANSRGDLIKKAASLRFHWMASEENNAESFAAIGDSFYYGIAKDSNSDVDLDKAFWWYSKAGREGSVKGAYYTAWLQEYYKGDLEAAERQYERVLRMITMEEGGMELMLLVKFNMWRVKNKMGWAWKTYESVRGALFGRGGGAGGAFREGLPKLPIERGGEQGGVWAGRGEEEGEGEEGGEKKDWISVLSSAITKARFLFKSLFLKHRGTVFGLNQSENLGNDVLWGNVCIAACVALLAVNLLRLVGMAMRAGGRVGGFKSHAVSEVAAVSAPTYSPNTIPELLHTLWGEVNEIIPQDIGTTSTIVFTPPPSEPSKDVRYAIPPKPYLNSSVPQAISNHLNICADICTSFGSTVMHRLTVEGPNMVVNLKRVKDAFDMEDLPYDPLWDDDDDWAVPDPEEDEKLVQKELFHSLPENVPASDETICEQSKLWVDTMMSSLALCPFTSGAEMAGLPMGKIRYEVDRVKNIEGVYEKYWNEVMLMDEANEKEVSTTLLITPEFCMGGNDGVEFFEAFSSTLTSALEGGLNTEDLLQLVFFHPQWTFRDGGDRSAEDGGTFNYARRSPYPMINLLRTQQVRRGQKSIPTGLVYSQNGNTLKEIGASTLENMLRERNWDAVGDMRVDRSAYEALDLARNLQRKAEKSGIDSIADPDIDYNSEIKETNAKKMKEDKSRVEEGNLMNVLIQVVDKIIDGKKLTGSERAVAVTGIDFLLQDLDL</sequence>
<protein>
    <submittedName>
        <fullName evidence="4">Uncharacterized protein</fullName>
    </submittedName>
</protein>
<dbReference type="InterPro" id="IPR013320">
    <property type="entry name" value="ConA-like_dom_sf"/>
</dbReference>
<dbReference type="Gene3D" id="1.25.40.10">
    <property type="entry name" value="Tetratricopeptide repeat domain"/>
    <property type="match status" value="2"/>
</dbReference>
<accession>A0A9W7L8F2</accession>
<dbReference type="SMART" id="SM00671">
    <property type="entry name" value="SEL1"/>
    <property type="match status" value="7"/>
</dbReference>
<evidence type="ECO:0000313" key="4">
    <source>
        <dbReference type="EMBL" id="GMI37823.1"/>
    </source>
</evidence>
<dbReference type="PANTHER" id="PTHR11102:SF147">
    <property type="entry name" value="SEL1L ADAPTOR SUBUNIT OF ERAD E3 UBIQUITIN LIGASE"/>
    <property type="match status" value="1"/>
</dbReference>
<dbReference type="OrthoDB" id="188553at2759"/>